<reference evidence="3 4" key="1">
    <citation type="submission" date="2022-08" db="EMBL/GenBank/DDBJ databases">
        <title>Reclassification of Massilia species as members of the genera Telluria, Duganella, Pseudoduganella, Mokoshia gen. nov. and Zemynaea gen. nov. using orthogonal and non-orthogonal genome-based approaches.</title>
        <authorList>
            <person name="Bowman J.P."/>
        </authorList>
    </citation>
    <scope>NUCLEOTIDE SEQUENCE [LARGE SCALE GENOMIC DNA]</scope>
    <source>
        <strain evidence="3 4">LMG 28164</strain>
    </source>
</reference>
<sequence>MRTTHLSKKHTGRHPALKAAVLIAGLLLASVAWAALPQPTPAQQQAAAAKKAAADAQAAKDKASLAASMDAVTARWRTRAAQEGWKTHPAVAIAAAAPAAAPAAGGAPVTTAGPATAPPGTLGAGATTVAGQTAANPGVKSEKLGTAPPSEDVKKAPTRAQPSNAKPTVDKGTPDVKNK</sequence>
<feature type="compositionally biased region" description="Basic and acidic residues" evidence="1">
    <location>
        <begin position="168"/>
        <end position="179"/>
    </location>
</feature>
<proteinExistence type="predicted"/>
<evidence type="ECO:0000313" key="4">
    <source>
        <dbReference type="Proteomes" id="UP001205560"/>
    </source>
</evidence>
<accession>A0ABT2A0Y3</accession>
<protein>
    <submittedName>
        <fullName evidence="3">Uncharacterized protein</fullName>
    </submittedName>
</protein>
<keyword evidence="4" id="KW-1185">Reference proteome</keyword>
<evidence type="ECO:0000313" key="3">
    <source>
        <dbReference type="EMBL" id="MCS0587821.1"/>
    </source>
</evidence>
<evidence type="ECO:0000256" key="1">
    <source>
        <dbReference type="SAM" id="MobiDB-lite"/>
    </source>
</evidence>
<dbReference type="Proteomes" id="UP001205560">
    <property type="component" value="Unassembled WGS sequence"/>
</dbReference>
<dbReference type="EMBL" id="JANUGX010000001">
    <property type="protein sequence ID" value="MCS0587821.1"/>
    <property type="molecule type" value="Genomic_DNA"/>
</dbReference>
<evidence type="ECO:0000256" key="2">
    <source>
        <dbReference type="SAM" id="SignalP"/>
    </source>
</evidence>
<gene>
    <name evidence="3" type="ORF">NX782_01215</name>
</gene>
<feature type="compositionally biased region" description="Low complexity" evidence="1">
    <location>
        <begin position="103"/>
        <end position="135"/>
    </location>
</feature>
<feature type="chain" id="PRO_5045052422" evidence="2">
    <location>
        <begin position="35"/>
        <end position="179"/>
    </location>
</feature>
<organism evidence="3 4">
    <name type="scientific">Massilia norwichensis</name>
    <dbReference type="NCBI Taxonomy" id="1442366"/>
    <lineage>
        <taxon>Bacteria</taxon>
        <taxon>Pseudomonadati</taxon>
        <taxon>Pseudomonadota</taxon>
        <taxon>Betaproteobacteria</taxon>
        <taxon>Burkholderiales</taxon>
        <taxon>Oxalobacteraceae</taxon>
        <taxon>Telluria group</taxon>
        <taxon>Massilia</taxon>
    </lineage>
</organism>
<comment type="caution">
    <text evidence="3">The sequence shown here is derived from an EMBL/GenBank/DDBJ whole genome shotgun (WGS) entry which is preliminary data.</text>
</comment>
<name>A0ABT2A0Y3_9BURK</name>
<keyword evidence="2" id="KW-0732">Signal</keyword>
<feature type="region of interest" description="Disordered" evidence="1">
    <location>
        <begin position="103"/>
        <end position="179"/>
    </location>
</feature>
<feature type="signal peptide" evidence="2">
    <location>
        <begin position="1"/>
        <end position="34"/>
    </location>
</feature>
<dbReference type="RefSeq" id="WP_258843655.1">
    <property type="nucleotide sequence ID" value="NZ_JANUGX010000001.1"/>
</dbReference>